<dbReference type="PANTHER" id="PTHR48098">
    <property type="entry name" value="ENTEROCHELIN ESTERASE-RELATED"/>
    <property type="match status" value="1"/>
</dbReference>
<comment type="caution">
    <text evidence="3">The sequence shown here is derived from an EMBL/GenBank/DDBJ whole genome shotgun (WGS) entry which is preliminary data.</text>
</comment>
<dbReference type="SUPFAM" id="SSF53474">
    <property type="entry name" value="alpha/beta-Hydrolases"/>
    <property type="match status" value="1"/>
</dbReference>
<dbReference type="PANTHER" id="PTHR48098:SF1">
    <property type="entry name" value="DIACYLGLYCEROL ACYLTRANSFERASE_MYCOLYLTRANSFERASE AG85A"/>
    <property type="match status" value="1"/>
</dbReference>
<dbReference type="RefSeq" id="WP_185059228.1">
    <property type="nucleotide sequence ID" value="NZ_BAABJP010000015.1"/>
</dbReference>
<keyword evidence="3" id="KW-0378">Hydrolase</keyword>
<evidence type="ECO:0000256" key="2">
    <source>
        <dbReference type="SAM" id="Phobius"/>
    </source>
</evidence>
<gene>
    <name evidence="3" type="ORF">GCM10023321_36700</name>
</gene>
<keyword evidence="2" id="KW-0812">Transmembrane</keyword>
<feature type="transmembrane region" description="Helical" evidence="2">
    <location>
        <begin position="98"/>
        <end position="119"/>
    </location>
</feature>
<dbReference type="EMBL" id="BAABJP010000015">
    <property type="protein sequence ID" value="GAA5157844.1"/>
    <property type="molecule type" value="Genomic_DNA"/>
</dbReference>
<dbReference type="InterPro" id="IPR029058">
    <property type="entry name" value="AB_hydrolase_fold"/>
</dbReference>
<feature type="transmembrane region" description="Helical" evidence="2">
    <location>
        <begin position="72"/>
        <end position="91"/>
    </location>
</feature>
<accession>A0ABP9Q7U7</accession>
<keyword evidence="2" id="KW-0472">Membrane</keyword>
<proteinExistence type="predicted"/>
<keyword evidence="4" id="KW-1185">Reference proteome</keyword>
<dbReference type="Gene3D" id="3.40.50.1820">
    <property type="entry name" value="alpha/beta hydrolase"/>
    <property type="match status" value="1"/>
</dbReference>
<feature type="compositionally biased region" description="Basic and acidic residues" evidence="1">
    <location>
        <begin position="152"/>
        <end position="161"/>
    </location>
</feature>
<dbReference type="Proteomes" id="UP001428817">
    <property type="component" value="Unassembled WGS sequence"/>
</dbReference>
<feature type="transmembrane region" description="Helical" evidence="2">
    <location>
        <begin position="39"/>
        <end position="60"/>
    </location>
</feature>
<dbReference type="InterPro" id="IPR000801">
    <property type="entry name" value="Esterase-like"/>
</dbReference>
<name>A0ABP9Q7U7_9PSEU</name>
<evidence type="ECO:0000313" key="3">
    <source>
        <dbReference type="EMBL" id="GAA5157844.1"/>
    </source>
</evidence>
<feature type="transmembrane region" description="Helical" evidence="2">
    <location>
        <begin position="6"/>
        <end position="27"/>
    </location>
</feature>
<protein>
    <submittedName>
        <fullName evidence="3">Alpha/beta hydrolase-fold protein</fullName>
    </submittedName>
</protein>
<dbReference type="GO" id="GO:0016787">
    <property type="term" value="F:hydrolase activity"/>
    <property type="evidence" value="ECO:0007669"/>
    <property type="project" value="UniProtKB-KW"/>
</dbReference>
<organism evidence="3 4">
    <name type="scientific">Pseudonocardia eucalypti</name>
    <dbReference type="NCBI Taxonomy" id="648755"/>
    <lineage>
        <taxon>Bacteria</taxon>
        <taxon>Bacillati</taxon>
        <taxon>Actinomycetota</taxon>
        <taxon>Actinomycetes</taxon>
        <taxon>Pseudonocardiales</taxon>
        <taxon>Pseudonocardiaceae</taxon>
        <taxon>Pseudonocardia</taxon>
    </lineage>
</organism>
<dbReference type="Pfam" id="PF00756">
    <property type="entry name" value="Esterase"/>
    <property type="match status" value="1"/>
</dbReference>
<evidence type="ECO:0000256" key="1">
    <source>
        <dbReference type="SAM" id="MobiDB-lite"/>
    </source>
</evidence>
<feature type="region of interest" description="Disordered" evidence="1">
    <location>
        <begin position="423"/>
        <end position="457"/>
    </location>
</feature>
<reference evidence="4" key="1">
    <citation type="journal article" date="2019" name="Int. J. Syst. Evol. Microbiol.">
        <title>The Global Catalogue of Microorganisms (GCM) 10K type strain sequencing project: providing services to taxonomists for standard genome sequencing and annotation.</title>
        <authorList>
            <consortium name="The Broad Institute Genomics Platform"/>
            <consortium name="The Broad Institute Genome Sequencing Center for Infectious Disease"/>
            <person name="Wu L."/>
            <person name="Ma J."/>
        </authorList>
    </citation>
    <scope>NUCLEOTIDE SEQUENCE [LARGE SCALE GENOMIC DNA]</scope>
    <source>
        <strain evidence="4">JCM 18303</strain>
    </source>
</reference>
<evidence type="ECO:0000313" key="4">
    <source>
        <dbReference type="Proteomes" id="UP001428817"/>
    </source>
</evidence>
<sequence>MSQLNIITGVVPALLTVAAALALGYLLARRSGRWWRRAVPVTLGGAAALTAAAYLGLWLWNPFPDALPLPVLAWACLGLLGVALAGANALAGGRWRRVAAVPALLLVLLTSAAQINAFYGYRPTLGAAIGGAVDDDTAFADVAGSRPAAARDQSEPLDRSWHPPAGPPAAGEVTQVDIPGTRSGFRARPALVYLPPAYRAEPRPLLPVLVLISGQPGSPRDWFLAGAVPRTMDAFAAANGGLAPIVVVPDGTGSAFANPLCLDSPLGNAETYLTKDVPDWVRGNLQVDPDTRRWAVGGFSYGGTCALQLAVRAPALFPTFLDISGQAEPSLGSRAETVRAAFGGDAARFHAVNPLDLLRTAAFPGSAGVLAAGTADRGDLATARQIADTARGSAMVLHTRAVPGGHSWVMAAEALRGTLPWLAGRQGLTPPTEPPPTARAEAAPAKPVKHHRRAAAR</sequence>
<dbReference type="InterPro" id="IPR050583">
    <property type="entry name" value="Mycobacterial_A85_antigen"/>
</dbReference>
<keyword evidence="2" id="KW-1133">Transmembrane helix</keyword>
<feature type="region of interest" description="Disordered" evidence="1">
    <location>
        <begin position="144"/>
        <end position="181"/>
    </location>
</feature>
<feature type="compositionally biased region" description="Basic residues" evidence="1">
    <location>
        <begin position="447"/>
        <end position="457"/>
    </location>
</feature>